<name>A0AA38SVS2_9ASTR</name>
<proteinExistence type="inferred from homology"/>
<dbReference type="GO" id="GO:0009733">
    <property type="term" value="P:response to auxin"/>
    <property type="evidence" value="ECO:0007669"/>
    <property type="project" value="InterPro"/>
</dbReference>
<keyword evidence="3" id="KW-1185">Reference proteome</keyword>
<evidence type="ECO:0000313" key="2">
    <source>
        <dbReference type="EMBL" id="KAJ9549583.1"/>
    </source>
</evidence>
<dbReference type="Pfam" id="PF02519">
    <property type="entry name" value="Auxin_inducible"/>
    <property type="match status" value="1"/>
</dbReference>
<organism evidence="2 3">
    <name type="scientific">Centaurea solstitialis</name>
    <name type="common">yellow star-thistle</name>
    <dbReference type="NCBI Taxonomy" id="347529"/>
    <lineage>
        <taxon>Eukaryota</taxon>
        <taxon>Viridiplantae</taxon>
        <taxon>Streptophyta</taxon>
        <taxon>Embryophyta</taxon>
        <taxon>Tracheophyta</taxon>
        <taxon>Spermatophyta</taxon>
        <taxon>Magnoliopsida</taxon>
        <taxon>eudicotyledons</taxon>
        <taxon>Gunneridae</taxon>
        <taxon>Pentapetalae</taxon>
        <taxon>asterids</taxon>
        <taxon>campanulids</taxon>
        <taxon>Asterales</taxon>
        <taxon>Asteraceae</taxon>
        <taxon>Carduoideae</taxon>
        <taxon>Cardueae</taxon>
        <taxon>Centaureinae</taxon>
        <taxon>Centaurea</taxon>
    </lineage>
</organism>
<dbReference type="EMBL" id="JARYMX010000005">
    <property type="protein sequence ID" value="KAJ9549583.1"/>
    <property type="molecule type" value="Genomic_DNA"/>
</dbReference>
<evidence type="ECO:0008006" key="4">
    <source>
        <dbReference type="Google" id="ProtNLM"/>
    </source>
</evidence>
<accession>A0AA38SVS2</accession>
<comment type="caution">
    <text evidence="2">The sequence shown here is derived from an EMBL/GenBank/DDBJ whole genome shotgun (WGS) entry which is preliminary data.</text>
</comment>
<evidence type="ECO:0000256" key="1">
    <source>
        <dbReference type="ARBA" id="ARBA00006974"/>
    </source>
</evidence>
<dbReference type="AlphaFoldDB" id="A0AA38SVS2"/>
<sequence length="97" mass="11001">MGLHKLPKILHAKQGTTKRILSTSEVSDVPKGHFTVYIGETRKKRFIVPLEYLKHPSFQMVLNLAEEEFGYDHPTGGLTIPCREETFMKLTGRIACS</sequence>
<gene>
    <name evidence="2" type="ORF">OSB04_022126</name>
</gene>
<comment type="similarity">
    <text evidence="1">Belongs to the ARG7 family.</text>
</comment>
<dbReference type="Proteomes" id="UP001172457">
    <property type="component" value="Chromosome 5"/>
</dbReference>
<reference evidence="2" key="1">
    <citation type="submission" date="2023-03" db="EMBL/GenBank/DDBJ databases">
        <title>Chromosome-scale reference genome and RAD-based genetic map of yellow starthistle (Centaurea solstitialis) reveal putative structural variation and QTLs associated with invader traits.</title>
        <authorList>
            <person name="Reatini B."/>
            <person name="Cang F.A."/>
            <person name="Jiang Q."/>
            <person name="Mckibben M.T.W."/>
            <person name="Barker M.S."/>
            <person name="Rieseberg L.H."/>
            <person name="Dlugosch K.M."/>
        </authorList>
    </citation>
    <scope>NUCLEOTIDE SEQUENCE</scope>
    <source>
        <strain evidence="2">CAN-66</strain>
        <tissue evidence="2">Leaf</tissue>
    </source>
</reference>
<evidence type="ECO:0000313" key="3">
    <source>
        <dbReference type="Proteomes" id="UP001172457"/>
    </source>
</evidence>
<protein>
    <recommendedName>
        <fullName evidence="4">Small auxin up regulated protein</fullName>
    </recommendedName>
</protein>
<dbReference type="PANTHER" id="PTHR31929">
    <property type="entry name" value="SAUR-LIKE AUXIN-RESPONSIVE PROTEIN FAMILY-RELATED"/>
    <property type="match status" value="1"/>
</dbReference>
<dbReference type="InterPro" id="IPR003676">
    <property type="entry name" value="SAUR_fam"/>
</dbReference>